<gene>
    <name evidence="2" type="ORF">SK128_019352</name>
</gene>
<dbReference type="Proteomes" id="UP001381693">
    <property type="component" value="Unassembled WGS sequence"/>
</dbReference>
<comment type="caution">
    <text evidence="2">The sequence shown here is derived from an EMBL/GenBank/DDBJ whole genome shotgun (WGS) entry which is preliminary data.</text>
</comment>
<sequence length="189" mass="20788">MALILLDVKASSGQGMPLTILDCKVFPGQGGLQVYPPPTTPPEPAPPDRECVEGPPRRLVKATTLPAPTLHSATSRTSLDDLTSDLSGSRDSLNTRDSGWVDDSMCSRRPDDYWAEGYGSQAFTTGRRTKHPLPPGKPRQKASQTLKTFQSLSDAVYQVTNKRINLFLDSDQILAFYVWDEISRQKVAI</sequence>
<feature type="compositionally biased region" description="Low complexity" evidence="1">
    <location>
        <begin position="74"/>
        <end position="92"/>
    </location>
</feature>
<dbReference type="AlphaFoldDB" id="A0AAN8XDM8"/>
<reference evidence="2 3" key="1">
    <citation type="submission" date="2023-11" db="EMBL/GenBank/DDBJ databases">
        <title>Halocaridina rubra genome assembly.</title>
        <authorList>
            <person name="Smith C."/>
        </authorList>
    </citation>
    <scope>NUCLEOTIDE SEQUENCE [LARGE SCALE GENOMIC DNA]</scope>
    <source>
        <strain evidence="2">EP-1</strain>
        <tissue evidence="2">Whole</tissue>
    </source>
</reference>
<feature type="compositionally biased region" description="Basic and acidic residues" evidence="1">
    <location>
        <begin position="46"/>
        <end position="56"/>
    </location>
</feature>
<evidence type="ECO:0000313" key="3">
    <source>
        <dbReference type="Proteomes" id="UP001381693"/>
    </source>
</evidence>
<feature type="region of interest" description="Disordered" evidence="1">
    <location>
        <begin position="124"/>
        <end position="143"/>
    </location>
</feature>
<accession>A0AAN8XDM8</accession>
<keyword evidence="3" id="KW-1185">Reference proteome</keyword>
<name>A0AAN8XDM8_HALRR</name>
<proteinExistence type="predicted"/>
<feature type="region of interest" description="Disordered" evidence="1">
    <location>
        <begin position="32"/>
        <end position="96"/>
    </location>
</feature>
<feature type="compositionally biased region" description="Pro residues" evidence="1">
    <location>
        <begin position="35"/>
        <end position="45"/>
    </location>
</feature>
<evidence type="ECO:0000313" key="2">
    <source>
        <dbReference type="EMBL" id="KAK7079593.1"/>
    </source>
</evidence>
<evidence type="ECO:0000256" key="1">
    <source>
        <dbReference type="SAM" id="MobiDB-lite"/>
    </source>
</evidence>
<dbReference type="EMBL" id="JAXCGZ010006684">
    <property type="protein sequence ID" value="KAK7079593.1"/>
    <property type="molecule type" value="Genomic_DNA"/>
</dbReference>
<protein>
    <submittedName>
        <fullName evidence="2">Uncharacterized protein</fullName>
    </submittedName>
</protein>
<organism evidence="2 3">
    <name type="scientific">Halocaridina rubra</name>
    <name type="common">Hawaiian red shrimp</name>
    <dbReference type="NCBI Taxonomy" id="373956"/>
    <lineage>
        <taxon>Eukaryota</taxon>
        <taxon>Metazoa</taxon>
        <taxon>Ecdysozoa</taxon>
        <taxon>Arthropoda</taxon>
        <taxon>Crustacea</taxon>
        <taxon>Multicrustacea</taxon>
        <taxon>Malacostraca</taxon>
        <taxon>Eumalacostraca</taxon>
        <taxon>Eucarida</taxon>
        <taxon>Decapoda</taxon>
        <taxon>Pleocyemata</taxon>
        <taxon>Caridea</taxon>
        <taxon>Atyoidea</taxon>
        <taxon>Atyidae</taxon>
        <taxon>Halocaridina</taxon>
    </lineage>
</organism>